<evidence type="ECO:0000256" key="5">
    <source>
        <dbReference type="ARBA" id="ARBA00022741"/>
    </source>
</evidence>
<dbReference type="PANTHER" id="PTHR43065:SF10">
    <property type="entry name" value="PEROXIDE STRESS-ACTIVATED HISTIDINE KINASE MAK3"/>
    <property type="match status" value="1"/>
</dbReference>
<evidence type="ECO:0000256" key="2">
    <source>
        <dbReference type="ARBA" id="ARBA00012438"/>
    </source>
</evidence>
<dbReference type="InterPro" id="IPR004358">
    <property type="entry name" value="Sig_transdc_His_kin-like_C"/>
</dbReference>
<organism evidence="11 12">
    <name type="scientific">Corallococcus exiguus</name>
    <dbReference type="NCBI Taxonomy" id="83462"/>
    <lineage>
        <taxon>Bacteria</taxon>
        <taxon>Pseudomonadati</taxon>
        <taxon>Myxococcota</taxon>
        <taxon>Myxococcia</taxon>
        <taxon>Myxococcales</taxon>
        <taxon>Cystobacterineae</taxon>
        <taxon>Myxococcaceae</taxon>
        <taxon>Corallococcus</taxon>
    </lineage>
</organism>
<reference evidence="11 12" key="1">
    <citation type="submission" date="2020-01" db="EMBL/GenBank/DDBJ databases">
        <title>The draft genome sequence of Corallococcus exiguus DSM 14696.</title>
        <authorList>
            <person name="Zhang X."/>
            <person name="Zhu H."/>
        </authorList>
    </citation>
    <scope>NUCLEOTIDE SEQUENCE [LARGE SCALE GENOMIC DNA]</scope>
    <source>
        <strain evidence="11 12">DSM 14696</strain>
    </source>
</reference>
<dbReference type="AlphaFoldDB" id="A0A7X4YJ06"/>
<dbReference type="GO" id="GO:0005524">
    <property type="term" value="F:ATP binding"/>
    <property type="evidence" value="ECO:0007669"/>
    <property type="project" value="UniProtKB-KW"/>
</dbReference>
<evidence type="ECO:0000256" key="8">
    <source>
        <dbReference type="ARBA" id="ARBA00023012"/>
    </source>
</evidence>
<dbReference type="InterPro" id="IPR005467">
    <property type="entry name" value="His_kinase_dom"/>
</dbReference>
<feature type="domain" description="Histidine kinase" evidence="10">
    <location>
        <begin position="138"/>
        <end position="199"/>
    </location>
</feature>
<proteinExistence type="predicted"/>
<dbReference type="EC" id="2.7.13.3" evidence="2"/>
<evidence type="ECO:0000313" key="12">
    <source>
        <dbReference type="Proteomes" id="UP000537825"/>
    </source>
</evidence>
<evidence type="ECO:0000256" key="6">
    <source>
        <dbReference type="ARBA" id="ARBA00022777"/>
    </source>
</evidence>
<evidence type="ECO:0000256" key="9">
    <source>
        <dbReference type="SAM" id="Phobius"/>
    </source>
</evidence>
<keyword evidence="5" id="KW-0547">Nucleotide-binding</keyword>
<dbReference type="Gene3D" id="3.30.450.20">
    <property type="entry name" value="PAS domain"/>
    <property type="match status" value="1"/>
</dbReference>
<dbReference type="PRINTS" id="PR00344">
    <property type="entry name" value="BCTRLSENSOR"/>
</dbReference>
<gene>
    <name evidence="11" type="ORF">GTZ93_40900</name>
</gene>
<dbReference type="InterPro" id="IPR035965">
    <property type="entry name" value="PAS-like_dom_sf"/>
</dbReference>
<dbReference type="SUPFAM" id="SSF55874">
    <property type="entry name" value="ATPase domain of HSP90 chaperone/DNA topoisomerase II/histidine kinase"/>
    <property type="match status" value="1"/>
</dbReference>
<keyword evidence="12" id="KW-1185">Reference proteome</keyword>
<evidence type="ECO:0000256" key="7">
    <source>
        <dbReference type="ARBA" id="ARBA00022840"/>
    </source>
</evidence>
<dbReference type="PANTHER" id="PTHR43065">
    <property type="entry name" value="SENSOR HISTIDINE KINASE"/>
    <property type="match status" value="1"/>
</dbReference>
<dbReference type="InterPro" id="IPR013656">
    <property type="entry name" value="PAS_4"/>
</dbReference>
<evidence type="ECO:0000256" key="4">
    <source>
        <dbReference type="ARBA" id="ARBA00022679"/>
    </source>
</evidence>
<protein>
    <recommendedName>
        <fullName evidence="2">histidine kinase</fullName>
        <ecNumber evidence="2">2.7.13.3</ecNumber>
    </recommendedName>
</protein>
<dbReference type="InterPro" id="IPR036890">
    <property type="entry name" value="HATPase_C_sf"/>
</dbReference>
<keyword evidence="4" id="KW-0808">Transferase</keyword>
<dbReference type="Pfam" id="PF08448">
    <property type="entry name" value="PAS_4"/>
    <property type="match status" value="1"/>
</dbReference>
<keyword evidence="9" id="KW-1133">Transmembrane helix</keyword>
<keyword evidence="9" id="KW-0472">Membrane</keyword>
<keyword evidence="3" id="KW-0597">Phosphoprotein</keyword>
<keyword evidence="7" id="KW-0067">ATP-binding</keyword>
<dbReference type="SMART" id="SM00387">
    <property type="entry name" value="HATPase_c"/>
    <property type="match status" value="1"/>
</dbReference>
<evidence type="ECO:0000256" key="3">
    <source>
        <dbReference type="ARBA" id="ARBA00022553"/>
    </source>
</evidence>
<comment type="caution">
    <text evidence="11">The sequence shown here is derived from an EMBL/GenBank/DDBJ whole genome shotgun (WGS) entry which is preliminary data.</text>
</comment>
<dbReference type="GO" id="GO:0004673">
    <property type="term" value="F:protein histidine kinase activity"/>
    <property type="evidence" value="ECO:0007669"/>
    <property type="project" value="UniProtKB-EC"/>
</dbReference>
<dbReference type="Gene3D" id="3.30.565.10">
    <property type="entry name" value="Histidine kinase-like ATPase, C-terminal domain"/>
    <property type="match status" value="1"/>
</dbReference>
<keyword evidence="8" id="KW-0902">Two-component regulatory system</keyword>
<dbReference type="GO" id="GO:0000160">
    <property type="term" value="P:phosphorelay signal transduction system"/>
    <property type="evidence" value="ECO:0007669"/>
    <property type="project" value="UniProtKB-KW"/>
</dbReference>
<evidence type="ECO:0000259" key="10">
    <source>
        <dbReference type="PROSITE" id="PS50109"/>
    </source>
</evidence>
<dbReference type="SUPFAM" id="SSF55785">
    <property type="entry name" value="PYP-like sensor domain (PAS domain)"/>
    <property type="match status" value="1"/>
</dbReference>
<keyword evidence="6" id="KW-0418">Kinase</keyword>
<dbReference type="RefSeq" id="WP_139922922.1">
    <property type="nucleotide sequence ID" value="NZ_CBCSLE010000024.1"/>
</dbReference>
<dbReference type="Proteomes" id="UP000537825">
    <property type="component" value="Unassembled WGS sequence"/>
</dbReference>
<dbReference type="InterPro" id="IPR003594">
    <property type="entry name" value="HATPase_dom"/>
</dbReference>
<dbReference type="Pfam" id="PF02518">
    <property type="entry name" value="HATPase_c"/>
    <property type="match status" value="1"/>
</dbReference>
<name>A0A7X4YJ06_9BACT</name>
<feature type="transmembrane region" description="Helical" evidence="9">
    <location>
        <begin position="39"/>
        <end position="63"/>
    </location>
</feature>
<dbReference type="EMBL" id="JAAAPK010000019">
    <property type="protein sequence ID" value="NBC46165.1"/>
    <property type="molecule type" value="Genomic_DNA"/>
</dbReference>
<accession>A0A7X4YJ06</accession>
<keyword evidence="9" id="KW-0812">Transmembrane</keyword>
<comment type="catalytic activity">
    <reaction evidence="1">
        <text>ATP + protein L-histidine = ADP + protein N-phospho-L-histidine.</text>
        <dbReference type="EC" id="2.7.13.3"/>
    </reaction>
</comment>
<evidence type="ECO:0000256" key="1">
    <source>
        <dbReference type="ARBA" id="ARBA00000085"/>
    </source>
</evidence>
<sequence>MSTLPSTSTPLRIAAIATACAALMGLVAAWSESQSAGVRIALLVASAFGLAVAGAVAALRAVARSERDCARLLDKADDARALRDAVMDITPVGFAFYDRDLRYVHVNAALAAMNGLLVEAHLGRHVSEVLPELGTMLGPGFKSEDLPHVFEPFFSKRRGGTGLGLSIVQRILEEHQGRIRLSNHPQGGAEVTILLPALFPAVHTGPTPQSQVS</sequence>
<evidence type="ECO:0000313" key="11">
    <source>
        <dbReference type="EMBL" id="NBC46165.1"/>
    </source>
</evidence>
<dbReference type="PROSITE" id="PS50109">
    <property type="entry name" value="HIS_KIN"/>
    <property type="match status" value="1"/>
</dbReference>